<keyword evidence="3" id="KW-1185">Reference proteome</keyword>
<gene>
    <name evidence="2" type="ORF">TAV2_LOCUS22137</name>
</gene>
<accession>A0AAU9SRT1</accession>
<name>A0AAU9SRT1_THLAR</name>
<feature type="domain" description="Subtilisin-like protease fibronectin type-III" evidence="1">
    <location>
        <begin position="145"/>
        <end position="185"/>
    </location>
</feature>
<dbReference type="Pfam" id="PF17766">
    <property type="entry name" value="fn3_6"/>
    <property type="match status" value="1"/>
</dbReference>
<dbReference type="AlphaFoldDB" id="A0AAU9SRT1"/>
<dbReference type="EMBL" id="OU466862">
    <property type="protein sequence ID" value="CAH2070940.1"/>
    <property type="molecule type" value="Genomic_DNA"/>
</dbReference>
<sequence length="191" mass="21420">MIMQGLSSLFGTEGEMMILTLITESHHQMLWSLIGRSLSVKIQASRTLVAQPVTTKVATLEDPIQLSSYTKIIHANRDISRYSCCFRDGSSRMLADIVNSQKAHTRHDQHDYILYLCSASYSDNSISRVPGKKTVCPKPKPSILDLNLPSITIPNLREEVTLIRTVNNVRPLNSIYKVVIDKPYSTNETSV</sequence>
<organism evidence="2 3">
    <name type="scientific">Thlaspi arvense</name>
    <name type="common">Field penny-cress</name>
    <dbReference type="NCBI Taxonomy" id="13288"/>
    <lineage>
        <taxon>Eukaryota</taxon>
        <taxon>Viridiplantae</taxon>
        <taxon>Streptophyta</taxon>
        <taxon>Embryophyta</taxon>
        <taxon>Tracheophyta</taxon>
        <taxon>Spermatophyta</taxon>
        <taxon>Magnoliopsida</taxon>
        <taxon>eudicotyledons</taxon>
        <taxon>Gunneridae</taxon>
        <taxon>Pentapetalae</taxon>
        <taxon>rosids</taxon>
        <taxon>malvids</taxon>
        <taxon>Brassicales</taxon>
        <taxon>Brassicaceae</taxon>
        <taxon>Thlaspideae</taxon>
        <taxon>Thlaspi</taxon>
    </lineage>
</organism>
<dbReference type="Gene3D" id="2.60.40.2310">
    <property type="match status" value="1"/>
</dbReference>
<evidence type="ECO:0000313" key="3">
    <source>
        <dbReference type="Proteomes" id="UP000836841"/>
    </source>
</evidence>
<reference evidence="2 3" key="1">
    <citation type="submission" date="2022-03" db="EMBL/GenBank/DDBJ databases">
        <authorList>
            <person name="Nunn A."/>
            <person name="Chopra R."/>
            <person name="Nunn A."/>
            <person name="Contreras Garrido A."/>
        </authorList>
    </citation>
    <scope>NUCLEOTIDE SEQUENCE [LARGE SCALE GENOMIC DNA]</scope>
</reference>
<evidence type="ECO:0000259" key="1">
    <source>
        <dbReference type="Pfam" id="PF17766"/>
    </source>
</evidence>
<protein>
    <recommendedName>
        <fullName evidence="1">Subtilisin-like protease fibronectin type-III domain-containing protein</fullName>
    </recommendedName>
</protein>
<evidence type="ECO:0000313" key="2">
    <source>
        <dbReference type="EMBL" id="CAH2070940.1"/>
    </source>
</evidence>
<proteinExistence type="predicted"/>
<dbReference type="InterPro" id="IPR041469">
    <property type="entry name" value="Subtilisin-like_FN3"/>
</dbReference>
<dbReference type="Proteomes" id="UP000836841">
    <property type="component" value="Chromosome 6"/>
</dbReference>